<keyword evidence="1" id="KW-1133">Transmembrane helix</keyword>
<sequence>MPVSHRRSAPACNPVFSFTPRPALNLPHVYIVTYKMGFQQSAVLGSCAFLLGMVFVSQVVDIPLLYQPVTPEAIDNAYKFYEMWWEAPGAVKALFHVALGLPLVVLLIKLHKWSESAVFFDGSCIVMHLATVVLYLTVHINSFRTFLYESTVASSYTILPPQAPRDVPPTADERIEAVRVLAAGNALVGLLTLGVMGMQIGQEYAKRVEEREEREVERKVKKDI</sequence>
<keyword evidence="1" id="KW-0472">Membrane</keyword>
<evidence type="ECO:0000313" key="2">
    <source>
        <dbReference type="EMBL" id="OXG28879.1"/>
    </source>
</evidence>
<dbReference type="SMART" id="SM00786">
    <property type="entry name" value="SHR3_chaperone"/>
    <property type="match status" value="1"/>
</dbReference>
<name>A0A854QQX7_CRYNE</name>
<organism evidence="2 3">
    <name type="scientific">Cryptococcus neoformans Tu259-1</name>
    <dbReference type="NCBI Taxonomy" id="1230072"/>
    <lineage>
        <taxon>Eukaryota</taxon>
        <taxon>Fungi</taxon>
        <taxon>Dikarya</taxon>
        <taxon>Basidiomycota</taxon>
        <taxon>Agaricomycotina</taxon>
        <taxon>Tremellomycetes</taxon>
        <taxon>Tremellales</taxon>
        <taxon>Cryptococcaceae</taxon>
        <taxon>Cryptococcus</taxon>
        <taxon>Cryptococcus neoformans species complex</taxon>
    </lineage>
</organism>
<dbReference type="GO" id="GO:0006888">
    <property type="term" value="P:endoplasmic reticulum to Golgi vesicle-mediated transport"/>
    <property type="evidence" value="ECO:0007669"/>
    <property type="project" value="TreeGrafter"/>
</dbReference>
<proteinExistence type="predicted"/>
<dbReference type="PANTHER" id="PTHR28228">
    <property type="entry name" value="SECRETORY COMPONENT PROTEIN SHR3"/>
    <property type="match status" value="1"/>
</dbReference>
<gene>
    <name evidence="2" type="ORF">C361_00531</name>
</gene>
<feature type="transmembrane region" description="Helical" evidence="1">
    <location>
        <begin position="177"/>
        <end position="197"/>
    </location>
</feature>
<dbReference type="EMBL" id="AMKT01000010">
    <property type="protein sequence ID" value="OXG28879.1"/>
    <property type="molecule type" value="Genomic_DNA"/>
</dbReference>
<dbReference type="OrthoDB" id="5229808at2759"/>
<reference evidence="2 3" key="1">
    <citation type="submission" date="2017-06" db="EMBL/GenBank/DDBJ databases">
        <title>Global population genomics of the pathogenic fungus Cryptococcus neoformans var. grubii.</title>
        <authorList>
            <person name="Cuomo C."/>
            <person name="Litvintseva A."/>
            <person name="Chen Y."/>
            <person name="Young S."/>
            <person name="Zeng Q."/>
            <person name="Chapman S."/>
            <person name="Gujja S."/>
            <person name="Saif S."/>
            <person name="Birren B."/>
        </authorList>
    </citation>
    <scope>NUCLEOTIDE SEQUENCE [LARGE SCALE GENOMIC DNA]</scope>
    <source>
        <strain evidence="2 3">Tu259-1</strain>
    </source>
</reference>
<dbReference type="AlphaFoldDB" id="A0A854QQX7"/>
<feature type="transmembrane region" description="Helical" evidence="1">
    <location>
        <begin position="42"/>
        <end position="60"/>
    </location>
</feature>
<accession>A0A854QQX7</accession>
<evidence type="ECO:0000256" key="1">
    <source>
        <dbReference type="SAM" id="Phobius"/>
    </source>
</evidence>
<protein>
    <recommendedName>
        <fullName evidence="4">Shr3 amino acid permease chaperone</fullName>
    </recommendedName>
</protein>
<comment type="caution">
    <text evidence="2">The sequence shown here is derived from an EMBL/GenBank/DDBJ whole genome shotgun (WGS) entry which is preliminary data.</text>
</comment>
<evidence type="ECO:0000313" key="3">
    <source>
        <dbReference type="Proteomes" id="UP000199727"/>
    </source>
</evidence>
<dbReference type="PIRSF" id="PIRSF029187">
    <property type="entry name" value="Shr3_AAP_chap"/>
    <property type="match status" value="1"/>
</dbReference>
<dbReference type="GO" id="GO:0005789">
    <property type="term" value="C:endoplasmic reticulum membrane"/>
    <property type="evidence" value="ECO:0007669"/>
    <property type="project" value="TreeGrafter"/>
</dbReference>
<dbReference type="Pfam" id="PF08229">
    <property type="entry name" value="SHR3_chaperone"/>
    <property type="match status" value="1"/>
</dbReference>
<feature type="transmembrane region" description="Helical" evidence="1">
    <location>
        <begin position="117"/>
        <end position="138"/>
    </location>
</feature>
<dbReference type="InterPro" id="IPR013248">
    <property type="entry name" value="Psh3/Shr3"/>
</dbReference>
<keyword evidence="1" id="KW-0812">Transmembrane</keyword>
<dbReference type="Proteomes" id="UP000199727">
    <property type="component" value="Unassembled WGS sequence"/>
</dbReference>
<dbReference type="PANTHER" id="PTHR28228:SF1">
    <property type="entry name" value="SECRETORY COMPONENT PROTEIN SHR3"/>
    <property type="match status" value="1"/>
</dbReference>
<feature type="transmembrane region" description="Helical" evidence="1">
    <location>
        <begin position="93"/>
        <end position="110"/>
    </location>
</feature>
<dbReference type="GO" id="GO:0051082">
    <property type="term" value="F:unfolded protein binding"/>
    <property type="evidence" value="ECO:0007669"/>
    <property type="project" value="TreeGrafter"/>
</dbReference>
<evidence type="ECO:0008006" key="4">
    <source>
        <dbReference type="Google" id="ProtNLM"/>
    </source>
</evidence>